<sequence length="139" mass="16122">MLTSQPLRSYYTLILSRSKHSLQNFARGLSVSVNTKKNNRRVRNCLLRTEEYFRQNECKTTGGNVRIANSVTEEGSEEKKNLRVFINFPDVRIYLISLRRKKNRRFDTICTKTAETEEKLLLRKNLPGGEDSIGSCIFT</sequence>
<evidence type="ECO:0000313" key="1">
    <source>
        <dbReference type="EMBL" id="CAG7716454.1"/>
    </source>
</evidence>
<gene>
    <name evidence="1" type="ORF">AFUS01_LOCUS5963</name>
</gene>
<name>A0A8J2JYJ9_9HEXA</name>
<evidence type="ECO:0000313" key="2">
    <source>
        <dbReference type="Proteomes" id="UP000708208"/>
    </source>
</evidence>
<accession>A0A8J2JYJ9</accession>
<dbReference type="AlphaFoldDB" id="A0A8J2JYJ9"/>
<organism evidence="1 2">
    <name type="scientific">Allacma fusca</name>
    <dbReference type="NCBI Taxonomy" id="39272"/>
    <lineage>
        <taxon>Eukaryota</taxon>
        <taxon>Metazoa</taxon>
        <taxon>Ecdysozoa</taxon>
        <taxon>Arthropoda</taxon>
        <taxon>Hexapoda</taxon>
        <taxon>Collembola</taxon>
        <taxon>Symphypleona</taxon>
        <taxon>Sminthuridae</taxon>
        <taxon>Allacma</taxon>
    </lineage>
</organism>
<comment type="caution">
    <text evidence="1">The sequence shown here is derived from an EMBL/GenBank/DDBJ whole genome shotgun (WGS) entry which is preliminary data.</text>
</comment>
<proteinExistence type="predicted"/>
<dbReference type="Proteomes" id="UP000708208">
    <property type="component" value="Unassembled WGS sequence"/>
</dbReference>
<reference evidence="1" key="1">
    <citation type="submission" date="2021-06" db="EMBL/GenBank/DDBJ databases">
        <authorList>
            <person name="Hodson N. C."/>
            <person name="Mongue J. A."/>
            <person name="Jaron S. K."/>
        </authorList>
    </citation>
    <scope>NUCLEOTIDE SEQUENCE</scope>
</reference>
<dbReference type="EMBL" id="CAJVCH010038685">
    <property type="protein sequence ID" value="CAG7716454.1"/>
    <property type="molecule type" value="Genomic_DNA"/>
</dbReference>
<keyword evidence="2" id="KW-1185">Reference proteome</keyword>
<protein>
    <submittedName>
        <fullName evidence="1">Uncharacterized protein</fullName>
    </submittedName>
</protein>